<dbReference type="RefSeq" id="WP_204291288.1">
    <property type="nucleotide sequence ID" value="NZ_BAAAGZ010000033.1"/>
</dbReference>
<dbReference type="PROSITE" id="PS51318">
    <property type="entry name" value="TAT"/>
    <property type="match status" value="1"/>
</dbReference>
<feature type="signal peptide" evidence="1">
    <location>
        <begin position="1"/>
        <end position="37"/>
    </location>
</feature>
<dbReference type="EMBL" id="BOPA01000019">
    <property type="protein sequence ID" value="GIJ16097.1"/>
    <property type="molecule type" value="Genomic_DNA"/>
</dbReference>
<evidence type="ECO:0000256" key="1">
    <source>
        <dbReference type="SAM" id="SignalP"/>
    </source>
</evidence>
<dbReference type="Proteomes" id="UP000647860">
    <property type="component" value="Unassembled WGS sequence"/>
</dbReference>
<keyword evidence="3" id="KW-1185">Reference proteome</keyword>
<accession>A0ABQ4IDX2</accession>
<evidence type="ECO:0000313" key="3">
    <source>
        <dbReference type="Proteomes" id="UP000647860"/>
    </source>
</evidence>
<reference evidence="2 3" key="1">
    <citation type="submission" date="2021-01" db="EMBL/GenBank/DDBJ databases">
        <title>Whole genome shotgun sequence of Verrucosispora gifhornensis NBRC 16317.</title>
        <authorList>
            <person name="Komaki H."/>
            <person name="Tamura T."/>
        </authorList>
    </citation>
    <scope>NUCLEOTIDE SEQUENCE [LARGE SCALE GENOMIC DNA]</scope>
    <source>
        <strain evidence="2 3">NBRC 16317</strain>
    </source>
</reference>
<dbReference type="NCBIfam" id="TIGR02913">
    <property type="entry name" value="HAF_rpt"/>
    <property type="match status" value="2"/>
</dbReference>
<protein>
    <recommendedName>
        <fullName evidence="4">Extracellular repeat, HAF family</fullName>
    </recommendedName>
</protein>
<name>A0ABQ4IDX2_9ACTN</name>
<feature type="chain" id="PRO_5045512058" description="Extracellular repeat, HAF family" evidence="1">
    <location>
        <begin position="38"/>
        <end position="344"/>
    </location>
</feature>
<organism evidence="2 3">
    <name type="scientific">Micromonospora gifhornensis</name>
    <dbReference type="NCBI Taxonomy" id="84594"/>
    <lineage>
        <taxon>Bacteria</taxon>
        <taxon>Bacillati</taxon>
        <taxon>Actinomycetota</taxon>
        <taxon>Actinomycetes</taxon>
        <taxon>Micromonosporales</taxon>
        <taxon>Micromonosporaceae</taxon>
        <taxon>Micromonospora</taxon>
    </lineage>
</organism>
<sequence length="344" mass="37063">MPSNEHRPTVISRRSSRFAAALLATAVAVATAVPASAAAARPPFTYQAVDLGFYAHPSLLALNERGQVVGTDAGSRISFIWHAGQGKPLPLPADVQRFSVRDINNAGVVAGSVSDMWGGDQAALWRDGQVTRLAALGNEESVAYSINDSGAVAGYSRAPDWPDSTFLMRRGETIQVQRNNMYHGSPALLNNRGDLAVQYVIENWYQICDCFGGRWRNGVLTPLGTLGGPSWNSPTDINNRGEIVGYSHNADRALRAYLWRDGTIRDLGTLGGSVSEATGINDLGEIVGHADLADGGSHPFIWRRGRMIDLTTLGLRPTDRVVDINSRGQIVGVRDGRAILFVRS</sequence>
<gene>
    <name evidence="2" type="ORF">Vgi01_27810</name>
</gene>
<evidence type="ECO:0008006" key="4">
    <source>
        <dbReference type="Google" id="ProtNLM"/>
    </source>
</evidence>
<dbReference type="InterPro" id="IPR006311">
    <property type="entry name" value="TAT_signal"/>
</dbReference>
<keyword evidence="1" id="KW-0732">Signal</keyword>
<dbReference type="InterPro" id="IPR014262">
    <property type="entry name" value="HAF_rpt"/>
</dbReference>
<proteinExistence type="predicted"/>
<evidence type="ECO:0000313" key="2">
    <source>
        <dbReference type="EMBL" id="GIJ16097.1"/>
    </source>
</evidence>
<comment type="caution">
    <text evidence="2">The sequence shown here is derived from an EMBL/GenBank/DDBJ whole genome shotgun (WGS) entry which is preliminary data.</text>
</comment>